<keyword evidence="1" id="KW-1133">Transmembrane helix</keyword>
<keyword evidence="1" id="KW-0812">Transmembrane</keyword>
<evidence type="ECO:0000313" key="3">
    <source>
        <dbReference type="Proteomes" id="UP001183619"/>
    </source>
</evidence>
<accession>A0ABU2B957</accession>
<evidence type="ECO:0000313" key="2">
    <source>
        <dbReference type="EMBL" id="MDR7355175.1"/>
    </source>
</evidence>
<dbReference type="Proteomes" id="UP001183619">
    <property type="component" value="Unassembled WGS sequence"/>
</dbReference>
<keyword evidence="1" id="KW-0472">Membrane</keyword>
<evidence type="ECO:0008006" key="4">
    <source>
        <dbReference type="Google" id="ProtNLM"/>
    </source>
</evidence>
<feature type="transmembrane region" description="Helical" evidence="1">
    <location>
        <begin position="24"/>
        <end position="42"/>
    </location>
</feature>
<sequence>MLAFVALISVAALQNFLALVFRGFATSVGVCLGLSILSFVAISNSIGALLRFFVPYALMTFSLAFNSPAFALDPELKGTSAFIQVFLTSCCLTAVSLALNYFWMRKKLSAG</sequence>
<organism evidence="2 3">
    <name type="scientific">Corynebacterium felinum</name>
    <dbReference type="NCBI Taxonomy" id="131318"/>
    <lineage>
        <taxon>Bacteria</taxon>
        <taxon>Bacillati</taxon>
        <taxon>Actinomycetota</taxon>
        <taxon>Actinomycetes</taxon>
        <taxon>Mycobacteriales</taxon>
        <taxon>Corynebacteriaceae</taxon>
        <taxon>Corynebacterium</taxon>
    </lineage>
</organism>
<keyword evidence="3" id="KW-1185">Reference proteome</keyword>
<name>A0ABU2B957_9CORY</name>
<feature type="transmembrane region" description="Helical" evidence="1">
    <location>
        <begin position="81"/>
        <end position="103"/>
    </location>
</feature>
<proteinExistence type="predicted"/>
<gene>
    <name evidence="2" type="ORF">J2S37_001713</name>
</gene>
<reference evidence="2 3" key="1">
    <citation type="submission" date="2023-07" db="EMBL/GenBank/DDBJ databases">
        <title>Sequencing the genomes of 1000 actinobacteria strains.</title>
        <authorList>
            <person name="Klenk H.-P."/>
        </authorList>
    </citation>
    <scope>NUCLEOTIDE SEQUENCE [LARGE SCALE GENOMIC DNA]</scope>
    <source>
        <strain evidence="2 3">DSM 44508</strain>
    </source>
</reference>
<dbReference type="RefSeq" id="WP_277105659.1">
    <property type="nucleotide sequence ID" value="NZ_BAAAJS010000036.1"/>
</dbReference>
<feature type="transmembrane region" description="Helical" evidence="1">
    <location>
        <begin position="49"/>
        <end position="69"/>
    </location>
</feature>
<dbReference type="EMBL" id="JAVDYF010000001">
    <property type="protein sequence ID" value="MDR7355175.1"/>
    <property type="molecule type" value="Genomic_DNA"/>
</dbReference>
<comment type="caution">
    <text evidence="2">The sequence shown here is derived from an EMBL/GenBank/DDBJ whole genome shotgun (WGS) entry which is preliminary data.</text>
</comment>
<evidence type="ECO:0000256" key="1">
    <source>
        <dbReference type="SAM" id="Phobius"/>
    </source>
</evidence>
<protein>
    <recommendedName>
        <fullName evidence="4">ABC-2 family transporter protein</fullName>
    </recommendedName>
</protein>